<dbReference type="GO" id="GO:0003724">
    <property type="term" value="F:RNA helicase activity"/>
    <property type="evidence" value="ECO:0007669"/>
    <property type="project" value="InterPro"/>
</dbReference>
<evidence type="ECO:0000256" key="1">
    <source>
        <dbReference type="ARBA" id="ARBA00004328"/>
    </source>
</evidence>
<keyword evidence="4" id="KW-0645">Protease</keyword>
<keyword evidence="3" id="KW-0167">Capsid protein</keyword>
<keyword evidence="7" id="KW-0547">Nucleotide-binding</keyword>
<dbReference type="Gene3D" id="2.60.120.20">
    <property type="match status" value="3"/>
</dbReference>
<evidence type="ECO:0000256" key="7">
    <source>
        <dbReference type="ARBA" id="ARBA00022741"/>
    </source>
</evidence>
<dbReference type="InterPro" id="IPR007094">
    <property type="entry name" value="RNA-dir_pol_PSvirus"/>
</dbReference>
<dbReference type="InterPro" id="IPR043502">
    <property type="entry name" value="DNA/RNA_pol_sf"/>
</dbReference>
<comment type="subcellular location">
    <subcellularLocation>
        <location evidence="1">Virion</location>
    </subcellularLocation>
</comment>
<feature type="region of interest" description="Disordered" evidence="14">
    <location>
        <begin position="802"/>
        <end position="824"/>
    </location>
</feature>
<dbReference type="SUPFAM" id="SSF88633">
    <property type="entry name" value="Positive stranded ssRNA viruses"/>
    <property type="match status" value="3"/>
</dbReference>
<keyword evidence="9" id="KW-0788">Thiol protease</keyword>
<dbReference type="InterPro" id="IPR000605">
    <property type="entry name" value="Helicase_SF3_ssDNA/RNA_vir"/>
</dbReference>
<dbReference type="GO" id="GO:0005524">
    <property type="term" value="F:ATP binding"/>
    <property type="evidence" value="ECO:0007669"/>
    <property type="project" value="UniProtKB-KW"/>
</dbReference>
<dbReference type="Pfam" id="PF00680">
    <property type="entry name" value="RdRP_1"/>
    <property type="match status" value="1"/>
</dbReference>
<dbReference type="InterPro" id="IPR033703">
    <property type="entry name" value="Rhv-like"/>
</dbReference>
<feature type="domain" description="RdRp catalytic" evidence="15">
    <location>
        <begin position="2877"/>
        <end position="3011"/>
    </location>
</feature>
<accession>A0A8K1HHK2</accession>
<evidence type="ECO:0000256" key="8">
    <source>
        <dbReference type="ARBA" id="ARBA00022801"/>
    </source>
</evidence>
<dbReference type="InterPro" id="IPR043128">
    <property type="entry name" value="Rev_trsase/Diguanyl_cyclase"/>
</dbReference>
<keyword evidence="12" id="KW-0693">Viral RNA replication</keyword>
<evidence type="ECO:0000259" key="16">
    <source>
        <dbReference type="PROSITE" id="PS51218"/>
    </source>
</evidence>
<keyword evidence="8" id="KW-0378">Hydrolase</keyword>
<dbReference type="InterPro" id="IPR001205">
    <property type="entry name" value="RNA-dir_pol_C"/>
</dbReference>
<proteinExistence type="predicted"/>
<evidence type="ECO:0000256" key="4">
    <source>
        <dbReference type="ARBA" id="ARBA00022670"/>
    </source>
</evidence>
<dbReference type="PROSITE" id="PS51218">
    <property type="entry name" value="SF3_HELICASE_2"/>
    <property type="match status" value="1"/>
</dbReference>
<dbReference type="GO" id="GO:0006351">
    <property type="term" value="P:DNA-templated transcription"/>
    <property type="evidence" value="ECO:0007669"/>
    <property type="project" value="InterPro"/>
</dbReference>
<dbReference type="InterPro" id="IPR029053">
    <property type="entry name" value="Viral_coat"/>
</dbReference>
<dbReference type="EMBL" id="MZ556282">
    <property type="protein sequence ID" value="UBJ26009.1"/>
    <property type="molecule type" value="Genomic_RNA"/>
</dbReference>
<evidence type="ECO:0000256" key="11">
    <source>
        <dbReference type="ARBA" id="ARBA00022844"/>
    </source>
</evidence>
<feature type="compositionally biased region" description="Polar residues" evidence="14">
    <location>
        <begin position="802"/>
        <end position="814"/>
    </location>
</feature>
<evidence type="ECO:0000313" key="17">
    <source>
        <dbReference type="EMBL" id="UBJ26009.1"/>
    </source>
</evidence>
<dbReference type="GO" id="GO:0006508">
    <property type="term" value="P:proteolysis"/>
    <property type="evidence" value="ECO:0007669"/>
    <property type="project" value="UniProtKB-KW"/>
</dbReference>
<dbReference type="CDD" id="cd23169">
    <property type="entry name" value="ps-ssRNAv-Picornavirales"/>
    <property type="match status" value="1"/>
</dbReference>
<dbReference type="Gene3D" id="3.30.70.270">
    <property type="match status" value="1"/>
</dbReference>
<dbReference type="GO" id="GO:0008234">
    <property type="term" value="F:cysteine-type peptidase activity"/>
    <property type="evidence" value="ECO:0007669"/>
    <property type="project" value="UniProtKB-KW"/>
</dbReference>
<evidence type="ECO:0000256" key="6">
    <source>
        <dbReference type="ARBA" id="ARBA00022695"/>
    </source>
</evidence>
<evidence type="ECO:0000256" key="3">
    <source>
        <dbReference type="ARBA" id="ARBA00022561"/>
    </source>
</evidence>
<dbReference type="SUPFAM" id="SSF56672">
    <property type="entry name" value="DNA/RNA polymerases"/>
    <property type="match status" value="1"/>
</dbReference>
<name>A0A8K1HHK2_9VIRU</name>
<dbReference type="GO" id="GO:0039694">
    <property type="term" value="P:viral RNA genome replication"/>
    <property type="evidence" value="ECO:0007669"/>
    <property type="project" value="InterPro"/>
</dbReference>
<keyword evidence="10" id="KW-0067">ATP-binding</keyword>
<evidence type="ECO:0000256" key="12">
    <source>
        <dbReference type="ARBA" id="ARBA00022953"/>
    </source>
</evidence>
<evidence type="ECO:0000256" key="5">
    <source>
        <dbReference type="ARBA" id="ARBA00022679"/>
    </source>
</evidence>
<keyword evidence="2" id="KW-0696">RNA-directed RNA polymerase</keyword>
<keyword evidence="5" id="KW-0808">Transferase</keyword>
<dbReference type="PROSITE" id="PS50507">
    <property type="entry name" value="RDRP_SSRNA_POS"/>
    <property type="match status" value="1"/>
</dbReference>
<organism evidence="17">
    <name type="scientific">Red panda feces-associated Iflaviridae</name>
    <dbReference type="NCBI Taxonomy" id="2864007"/>
    <lineage>
        <taxon>Viruses</taxon>
        <taxon>Riboviria</taxon>
        <taxon>Orthornavirae</taxon>
        <taxon>Pisuviricota</taxon>
        <taxon>Pisoniviricetes</taxon>
        <taxon>Picornavirales</taxon>
        <taxon>Iflaviridae</taxon>
    </lineage>
</organism>
<reference evidence="17" key="1">
    <citation type="submission" date="2021-07" db="EMBL/GenBank/DDBJ databases">
        <title>Communication and adaptive evolution of viruses within giant pandas and their associated organisms in a local ecological environment.</title>
        <authorList>
            <person name="Zhao M."/>
            <person name="Liu S."/>
            <person name="Zhang W."/>
        </authorList>
    </citation>
    <scope>NUCLEOTIDE SEQUENCE</scope>
    <source>
        <strain evidence="17">Rpf282sm28-12</strain>
    </source>
</reference>
<keyword evidence="13" id="KW-0175">Coiled coil</keyword>
<feature type="coiled-coil region" evidence="13">
    <location>
        <begin position="317"/>
        <end position="344"/>
    </location>
</feature>
<dbReference type="GO" id="GO:0019028">
    <property type="term" value="C:viral capsid"/>
    <property type="evidence" value="ECO:0007669"/>
    <property type="project" value="UniProtKB-KW"/>
</dbReference>
<evidence type="ECO:0000256" key="13">
    <source>
        <dbReference type="SAM" id="Coils"/>
    </source>
</evidence>
<keyword evidence="11" id="KW-0946">Virion</keyword>
<keyword evidence="6" id="KW-0548">Nucleotidyltransferase</keyword>
<dbReference type="GO" id="GO:0003968">
    <property type="term" value="F:RNA-directed RNA polymerase activity"/>
    <property type="evidence" value="ECO:0007669"/>
    <property type="project" value="UniProtKB-KW"/>
</dbReference>
<feature type="domain" description="SF3 helicase" evidence="16">
    <location>
        <begin position="1738"/>
        <end position="1914"/>
    </location>
</feature>
<sequence>MNSQTQSNPTATLVQEFDKLACEDRRKLSSQIPSISYKGVPSALAVQRFCERCSSSFKFLLNLEEAEKILRDEFYCSHCEEETLQVYLDKQAFRHHLFMRDLSRGFTRYEINADFDCFYRTTPIRYDVLQLPRQQLIRTERAVIKHVKKRTAEKNLRKDSDRFETDIDEHFAQFPLTAEEKLDCRQIEAYYNTRPRIVMSRGLRSLCLIRAACQGEPCFVVAENVADLITRFFSGPISQYRNFYFDTYAMHVPFFGLSTWNYIVIHPALWDFIAIWAKTLNKSVFEFDPDVLVALLLKKSFDLESEKKVEVKRENKKKNIENEISAILKRIEGLETQKQNKNNALDNECASGQNNDSKIKELLSDINNIDCSINEKRAALYRKRHELSNFDFEEIKPAMNNEEPFANILQTRRIQLANTIKQLKYDSKKLLNLQDEIMKTFASIGSLGDSRHDLYLKKTRKVKCGKLNAQIVFYSDLLDLHRHKIDVLEKAIFALEEQDKIDLDELKPAMDNEGGEQLEAKNVFNETENTAIGSTAVENETILTSQTPETSFTKEIYTDQDHEYKDLTDRWLLLDQIQLTTSLVSNTVIKQWHLPADFVIRNWDNPNMLPFKQFNRFVCDMELDFQLNNNKQNQFAARAGTQYQWLPRDRRAELINLWSLSQQPGMSLNSPKKNSDKLSVPYFSHLPVMQIRDIQESLNMYYATVSLMSYTDFQVATGGTTTATLNVYARFKNIRFFGMSPFNNVLPTFVVPAIESIVEEDEIVPAMFTAAASVVAKSVVSAANSVVSGTVSKATKAITNGVESKISQGKPNTKSNRDKPTNHTNSVFHQRAVCNVASGSGDFVADSLRLEQVGSTPHPEFLVGVEKYSDFSNIIETYGFINRVRIPVSGTAGLHLASFSAMPGIFNPNPFGGVYANNISIWTPVDHIAGWFLNYQGRLEYKFEFVVDGFKTFRVRVAYDPRPGNATTIAFAESESLYYETFDVGSQLDTESQFTFETPYFSTSLQTQIRSPENAVVSNAGKIYVFLEIPINAPPNVVPFVDMLVFKRAKPGDFVFSVPRPNTSAIKITSGDIPVLPDPQPPPINWNRTQIRATFTAFVWNVIGNLSYTLRVEGYNSVITINKTATGPHPTVTSVSPGGRQRDAVNTDRVSEVGGSMVFSIFHFVVGGNLDNIRFQFSWPGQTFGASVFTITPEQALFSLNNASSIPLLPLEYSGSAVVPTVTFDGSLDSIAPAMDVREESANSANLVPNFSIINESMIGENHMSLITNLRRFERWHNLTTSVSSDSLISQVRIFSIPLNLGFPTYRSNVSYAYRNNKICHMHDAFRFARGSLRKILKVAASANGILTIQHVPQVSNYPLNVANQLTQIENLSNGYAETIVSLQQNNITPVEIPMYSPLNSVMTASYNSNTGSLNRIAQGLGVLNIFWSGPSAVISIDIMRAVGDDFGFYCFNGFPLRDVATTGFEVIGYNSNDTSPKDDLMPAVHIENRNIEDSINTASESFVRLTDNMSDFLNRMGGVNSPGSLTSTLLIQVLHMFNNPSISTFALVVAQIFVSAGLFTIDLFVKFERAVTDAFSSLISLFPANVNHDISELASLGSTIFCAVSSFFGSAVDKVPKNFIDKISFAATKGAQLNFRLVSYLEGILNFTKKAALFVLSKICPKSSWVSYLKGENVTEWITRVNIFTDTTNWHKINGNPLAIQVLYRLVRQGELMLDGLSSLSRSGTAFQHVSRALVDLKKVRDKHGVQAHVPKVKYDPYCFYIFSEDSQIGKSHLLKELCRKLVDYLQIKIQNRSNMFFVVPEADKFWEGYSSQEVIIFDDFMRIADHTESVDTDAARLCGLKGASPFPVPMAFDSKGIHSICKLIACSSNKPYPVVNGINSNIIWSRRNCLWEVKADFSCYESCAYHKTKTPSFSMGCADCVILNDNSKFEGSPHLSFLELDPERPGQAKSNNRVNYNLFLERLISNAFAYHVRNTQRYAKEVEAEKKFSKDNEWKNILIPEEVVNDYNNLVNEEMIERLRESFRTDVKYEIKSERVILHGDGVPAFSYNDESDEIRPSMFKSMCAKVANLWKSEENYLTDVDEEFQSAEEEDVWWGEYDCVHDFIIQNRVRPVSWKPIKWHVNGVFVYDKCCDGTCVWYDRRKAYWLDYGELLQKNGMRIPSGFPYIYNVQAQYEVESETVELGRALESDPWYKKYSNLLILLGTATAACGALSLFYNRQKTTNPVPTRDLLLNTHCSDIFTDTSLVAPTTGSSYGEATSLPNVETTEDINFVQRRWGLIDPSQKVLDLVPAIEASGDAKTKYAKKFSKVKYSVRNQRARAIKPAGLNEAEVVKKAYFDSLVEISAKGGNFTARCIEYSPKRYITQLHAICTVMTFITGKLKEIYDSKKFCSKLCVMDHNIKQIVHCRECVVRTNQEVPMLMKRRSKQGPLIEIEVRLSDFMTWNGGTIAVDADNSDMAGFFINRQEFSGTCIDKYVFTEEDGRIDLQNIRYFDPGTMSGKHPPFFRHIEGVMPIHEQHTYKSKFNKSWAPHCDVDIAVNIHGFKIANPIYGEFGNSCGSVLIDFTTGKIIGVMSAASKGALYFNMISVEQLDRGFGWFTSNLNTSFDAEGNIIRVSEFKGGHELLPLETKTATLGSELVPSMSLYHSTKTQIVPSLCHLEFGEVKRAPANLSQNGDRGQKALYGGLSDYIPHDDFPDHLVGDAFTDLRANFLRNCKPILPVESKTSIRTAIEGIPCHIPRITMSTSPGIPWCLNSKTKKKTDLITFDEDGNVYTINKNLLVLINKENEMMEAGGKPLTIFQLSHKDERLPLHKRDRVRIIQGSPLQYTISSRQYMAHFNYAFQVNRNELQHCVGINAESTEWDDLARRLLAKSDLICVGDYSKFGPRLNTKLVECSYMIIHDWYAEYATPTMEHQKARRQLGERAMNSLNMGYNDIIKVSCGSPSGAINTVIINSMCNMLYMRIAWMLIMDKHNPKLRGLHHFAELVEFYCYGDDVIFAIDESIKDIFNNETISAAFAQYNFKYTDVTKDDGMRKWCTLEEATFLKRGFKLFKQTSVPGGMWICLPDLGDVLDTTNWVRLPKSKNNPDRTVIDAAIENCEDCIRKSWFHGREQFEAIQEKIRIFFKERNLRQPRHYTYYGLQADYDIPLPYGMKAPDDIDDPERFQSCYCRSNPEQDGNVVSECFCKENATPMSQYGRVTVRRVDSSEFAFAPASSPTRCVTTVETGLAHEVHPSSPDVPTNIFVSENAAETASVTWVRAPQKVS</sequence>
<evidence type="ECO:0000256" key="2">
    <source>
        <dbReference type="ARBA" id="ARBA00022484"/>
    </source>
</evidence>
<protein>
    <submittedName>
        <fullName evidence="17">Putative polyprotein</fullName>
    </submittedName>
</protein>
<evidence type="ECO:0000256" key="14">
    <source>
        <dbReference type="SAM" id="MobiDB-lite"/>
    </source>
</evidence>
<dbReference type="InterPro" id="IPR014872">
    <property type="entry name" value="Dicistrovirus_capsid-polyPr_C"/>
</dbReference>
<dbReference type="GO" id="GO:0003723">
    <property type="term" value="F:RNA binding"/>
    <property type="evidence" value="ECO:0007669"/>
    <property type="project" value="InterPro"/>
</dbReference>
<dbReference type="Pfam" id="PF00910">
    <property type="entry name" value="RNA_helicase"/>
    <property type="match status" value="1"/>
</dbReference>
<dbReference type="Pfam" id="PF08762">
    <property type="entry name" value="CRPV_capsid"/>
    <property type="match status" value="1"/>
</dbReference>
<dbReference type="InterPro" id="IPR014759">
    <property type="entry name" value="Helicase_SF3_ssRNA_vir"/>
</dbReference>
<evidence type="ECO:0000256" key="9">
    <source>
        <dbReference type="ARBA" id="ARBA00022807"/>
    </source>
</evidence>
<evidence type="ECO:0000259" key="15">
    <source>
        <dbReference type="PROSITE" id="PS50507"/>
    </source>
</evidence>
<dbReference type="CDD" id="cd00205">
    <property type="entry name" value="rhv_like"/>
    <property type="match status" value="1"/>
</dbReference>
<evidence type="ECO:0000256" key="10">
    <source>
        <dbReference type="ARBA" id="ARBA00022840"/>
    </source>
</evidence>